<dbReference type="GO" id="GO:0000796">
    <property type="term" value="C:condensin complex"/>
    <property type="evidence" value="ECO:0007669"/>
    <property type="project" value="InterPro"/>
</dbReference>
<evidence type="ECO:0000256" key="5">
    <source>
        <dbReference type="ARBA" id="ARBA00022454"/>
    </source>
</evidence>
<comment type="similarity">
    <text evidence="3">Belongs to the CND2 (condensin subunit 2) family.</text>
</comment>
<gene>
    <name evidence="11" type="ORF">RI129_001686</name>
</gene>
<keyword evidence="5" id="KW-0158">Chromosome</keyword>
<proteinExistence type="inferred from homology"/>
<evidence type="ECO:0000256" key="8">
    <source>
        <dbReference type="ARBA" id="ARBA00022776"/>
    </source>
</evidence>
<comment type="caution">
    <text evidence="11">The sequence shown here is derived from an EMBL/GenBank/DDBJ whole genome shotgun (WGS) entry which is preliminary data.</text>
</comment>
<organism evidence="11 12">
    <name type="scientific">Pyrocoelia pectoralis</name>
    <dbReference type="NCBI Taxonomy" id="417401"/>
    <lineage>
        <taxon>Eukaryota</taxon>
        <taxon>Metazoa</taxon>
        <taxon>Ecdysozoa</taxon>
        <taxon>Arthropoda</taxon>
        <taxon>Hexapoda</taxon>
        <taxon>Insecta</taxon>
        <taxon>Pterygota</taxon>
        <taxon>Neoptera</taxon>
        <taxon>Endopterygota</taxon>
        <taxon>Coleoptera</taxon>
        <taxon>Polyphaga</taxon>
        <taxon>Elateriformia</taxon>
        <taxon>Elateroidea</taxon>
        <taxon>Lampyridae</taxon>
        <taxon>Lampyrinae</taxon>
        <taxon>Pyrocoelia</taxon>
    </lineage>
</organism>
<dbReference type="InterPro" id="IPR022816">
    <property type="entry name" value="Condensin_barren_su2"/>
</dbReference>
<evidence type="ECO:0000256" key="1">
    <source>
        <dbReference type="ARBA" id="ARBA00004286"/>
    </source>
</evidence>
<evidence type="ECO:0000256" key="2">
    <source>
        <dbReference type="ARBA" id="ARBA00004496"/>
    </source>
</evidence>
<dbReference type="GO" id="GO:0003682">
    <property type="term" value="F:chromatin binding"/>
    <property type="evidence" value="ECO:0007669"/>
    <property type="project" value="TreeGrafter"/>
</dbReference>
<accession>A0AAN7ZTT2</accession>
<protein>
    <recommendedName>
        <fullName evidence="4">Condensin complex subunit 2</fullName>
    </recommendedName>
</protein>
<dbReference type="Proteomes" id="UP001329430">
    <property type="component" value="Chromosome 1"/>
</dbReference>
<evidence type="ECO:0000256" key="6">
    <source>
        <dbReference type="ARBA" id="ARBA00022490"/>
    </source>
</evidence>
<dbReference type="Pfam" id="PF05786">
    <property type="entry name" value="Cnd2"/>
    <property type="match status" value="2"/>
</dbReference>
<evidence type="ECO:0000256" key="9">
    <source>
        <dbReference type="ARBA" id="ARBA00023067"/>
    </source>
</evidence>
<dbReference type="GO" id="GO:0051301">
    <property type="term" value="P:cell division"/>
    <property type="evidence" value="ECO:0007669"/>
    <property type="project" value="UniProtKB-KW"/>
</dbReference>
<keyword evidence="6" id="KW-0963">Cytoplasm</keyword>
<keyword evidence="8" id="KW-0498">Mitosis</keyword>
<dbReference type="GO" id="GO:0005737">
    <property type="term" value="C:cytoplasm"/>
    <property type="evidence" value="ECO:0007669"/>
    <property type="project" value="UniProtKB-SubCell"/>
</dbReference>
<dbReference type="EMBL" id="JAVRBK010000001">
    <property type="protein sequence ID" value="KAK5650657.1"/>
    <property type="molecule type" value="Genomic_DNA"/>
</dbReference>
<keyword evidence="10" id="KW-0131">Cell cycle</keyword>
<dbReference type="PANTHER" id="PTHR13108">
    <property type="entry name" value="CONDENSIN COMPLEX SUBUNIT 2"/>
    <property type="match status" value="1"/>
</dbReference>
<name>A0AAN7ZTT2_9COLE</name>
<evidence type="ECO:0000256" key="7">
    <source>
        <dbReference type="ARBA" id="ARBA00022618"/>
    </source>
</evidence>
<evidence type="ECO:0000313" key="12">
    <source>
        <dbReference type="Proteomes" id="UP001329430"/>
    </source>
</evidence>
<sequence>MSDVNQDENVRNVQRRTIFDNPNRLSRIVQSPLPTDNEIKEHFRLCLKLYTENRISAKNVWKLKLIDFLRNVFMSKSQEENPSLQVAGTSLDVGTKIYAIRVDDVHSDGMRLASNMLPVNPEQETGNYYTFRNEYITNNNTQNQGNEAPKRNKARRQAMILKNPESLLSDIPKLPSTLFKIENDSERNLTSNLLTNTISIDHLSYTLPLLSEEKWWQDYKVNKTYPKKNYKFDINKSDSFAICTPFSEFEIDQWDVDGENDEINEINQGLNFENAPLYELDGTLLNNLDKQQVGGEVEEDYIVNFHPKVTRRIANDYSFTSAIKLHNNKVMDRVWTGPSHWKLKYLQPTCSCIHFETNFVLTWIILASKFSGQLKEKSSNKKRRLHNFTIINFDLDFPKMDKTKLYKPKGINSNFDPIKCTLPEKIYLENKNSPLMLKPQTYIPNKFLDINMNRATRENVAQNGSKHSFGSGFQSNSSIHDEGNVCKQQRPDMDCLVDAPEMVENVYLPQALHYKKMDMKKLKKALWKSLLKKVGIDQKQLYSEVYEKLPEHLTKKMRDNLTCPLAFVSLLHLANERNLKFEKSGENDFTIEEQNQFVRDN</sequence>
<comment type="subcellular location">
    <subcellularLocation>
        <location evidence="1">Chromosome</location>
    </subcellularLocation>
    <subcellularLocation>
        <location evidence="2">Cytoplasm</location>
    </subcellularLocation>
</comment>
<dbReference type="GO" id="GO:0007076">
    <property type="term" value="P:mitotic chromosome condensation"/>
    <property type="evidence" value="ECO:0007669"/>
    <property type="project" value="InterPro"/>
</dbReference>
<reference evidence="11 12" key="1">
    <citation type="journal article" date="2024" name="Insects">
        <title>An Improved Chromosome-Level Genome Assembly of the Firefly Pyrocoelia pectoralis.</title>
        <authorList>
            <person name="Fu X."/>
            <person name="Meyer-Rochow V.B."/>
            <person name="Ballantyne L."/>
            <person name="Zhu X."/>
        </authorList>
    </citation>
    <scope>NUCLEOTIDE SEQUENCE [LARGE SCALE GENOMIC DNA]</scope>
    <source>
        <strain evidence="11">XCY_ONT2</strain>
    </source>
</reference>
<keyword evidence="12" id="KW-1185">Reference proteome</keyword>
<dbReference type="PANTHER" id="PTHR13108:SF9">
    <property type="entry name" value="CONDENSIN COMPLEX SUBUNIT 2"/>
    <property type="match status" value="1"/>
</dbReference>
<evidence type="ECO:0000256" key="3">
    <source>
        <dbReference type="ARBA" id="ARBA00009471"/>
    </source>
</evidence>
<keyword evidence="7" id="KW-0132">Cell division</keyword>
<dbReference type="AlphaFoldDB" id="A0AAN7ZTT2"/>
<evidence type="ECO:0000256" key="4">
    <source>
        <dbReference type="ARBA" id="ARBA00016065"/>
    </source>
</evidence>
<evidence type="ECO:0000313" key="11">
    <source>
        <dbReference type="EMBL" id="KAK5650657.1"/>
    </source>
</evidence>
<keyword evidence="9" id="KW-0226">DNA condensation</keyword>
<evidence type="ECO:0000256" key="10">
    <source>
        <dbReference type="ARBA" id="ARBA00023306"/>
    </source>
</evidence>